<feature type="compositionally biased region" description="Low complexity" evidence="6">
    <location>
        <begin position="91"/>
        <end position="105"/>
    </location>
</feature>
<feature type="region of interest" description="Disordered" evidence="6">
    <location>
        <begin position="78"/>
        <end position="110"/>
    </location>
</feature>
<evidence type="ECO:0000256" key="2">
    <source>
        <dbReference type="ARBA" id="ARBA00023015"/>
    </source>
</evidence>
<dbReference type="GO" id="GO:0000976">
    <property type="term" value="F:transcription cis-regulatory region binding"/>
    <property type="evidence" value="ECO:0007669"/>
    <property type="project" value="InterPro"/>
</dbReference>
<keyword evidence="4" id="KW-0539">Nucleus</keyword>
<evidence type="ECO:0000256" key="4">
    <source>
        <dbReference type="ARBA" id="ARBA00023242"/>
    </source>
</evidence>
<dbReference type="PANTHER" id="PTHR40621:SF8">
    <property type="entry name" value="AP-1-LIKE TRANSCRIPTION FACTOR YAP3"/>
    <property type="match status" value="1"/>
</dbReference>
<reference evidence="8 9" key="1">
    <citation type="journal article" date="2023" name="Elife">
        <title>Identification of key yeast species and microbe-microbe interactions impacting larval growth of Drosophila in the wild.</title>
        <authorList>
            <person name="Mure A."/>
            <person name="Sugiura Y."/>
            <person name="Maeda R."/>
            <person name="Honda K."/>
            <person name="Sakurai N."/>
            <person name="Takahashi Y."/>
            <person name="Watada M."/>
            <person name="Katoh T."/>
            <person name="Gotoh A."/>
            <person name="Gotoh Y."/>
            <person name="Taniguchi I."/>
            <person name="Nakamura K."/>
            <person name="Hayashi T."/>
            <person name="Katayama T."/>
            <person name="Uemura T."/>
            <person name="Hattori Y."/>
        </authorList>
    </citation>
    <scope>NUCLEOTIDE SEQUENCE [LARGE SCALE GENOMIC DNA]</scope>
    <source>
        <strain evidence="8 9">KH-74</strain>
    </source>
</reference>
<evidence type="ECO:0000313" key="9">
    <source>
        <dbReference type="Proteomes" id="UP001377567"/>
    </source>
</evidence>
<keyword evidence="9" id="KW-1185">Reference proteome</keyword>
<keyword evidence="2" id="KW-0805">Transcription regulation</keyword>
<evidence type="ECO:0000256" key="6">
    <source>
        <dbReference type="SAM" id="MobiDB-lite"/>
    </source>
</evidence>
<accession>A0AAV5RQ86</accession>
<proteinExistence type="predicted"/>
<protein>
    <submittedName>
        <fullName evidence="8">Yap3 protein</fullName>
    </submittedName>
</protein>
<comment type="caution">
    <text evidence="8">The sequence shown here is derived from an EMBL/GenBank/DDBJ whole genome shotgun (WGS) entry which is preliminary data.</text>
</comment>
<dbReference type="EMBL" id="BTGD01000001">
    <property type="protein sequence ID" value="GMM53595.1"/>
    <property type="molecule type" value="Genomic_DNA"/>
</dbReference>
<dbReference type="GO" id="GO:0001228">
    <property type="term" value="F:DNA-binding transcription activator activity, RNA polymerase II-specific"/>
    <property type="evidence" value="ECO:0007669"/>
    <property type="project" value="TreeGrafter"/>
</dbReference>
<organism evidence="8 9">
    <name type="scientific">Maudiozyma humilis</name>
    <name type="common">Sour dough yeast</name>
    <name type="synonym">Kazachstania humilis</name>
    <dbReference type="NCBI Taxonomy" id="51915"/>
    <lineage>
        <taxon>Eukaryota</taxon>
        <taxon>Fungi</taxon>
        <taxon>Dikarya</taxon>
        <taxon>Ascomycota</taxon>
        <taxon>Saccharomycotina</taxon>
        <taxon>Saccharomycetes</taxon>
        <taxon>Saccharomycetales</taxon>
        <taxon>Saccharomycetaceae</taxon>
        <taxon>Maudiozyma</taxon>
    </lineage>
</organism>
<dbReference type="Gene3D" id="1.20.5.170">
    <property type="match status" value="1"/>
</dbReference>
<dbReference type="Proteomes" id="UP001377567">
    <property type="component" value="Unassembled WGS sequence"/>
</dbReference>
<dbReference type="Pfam" id="PF00170">
    <property type="entry name" value="bZIP_1"/>
    <property type="match status" value="1"/>
</dbReference>
<dbReference type="SMART" id="SM00338">
    <property type="entry name" value="BRLZ"/>
    <property type="match status" value="1"/>
</dbReference>
<dbReference type="InterPro" id="IPR004827">
    <property type="entry name" value="bZIP"/>
</dbReference>
<dbReference type="SUPFAM" id="SSF57959">
    <property type="entry name" value="Leucine zipper domain"/>
    <property type="match status" value="1"/>
</dbReference>
<dbReference type="InterPro" id="IPR046347">
    <property type="entry name" value="bZIP_sf"/>
</dbReference>
<feature type="coiled-coil region" evidence="5">
    <location>
        <begin position="112"/>
        <end position="183"/>
    </location>
</feature>
<dbReference type="InterPro" id="IPR050936">
    <property type="entry name" value="AP-1-like"/>
</dbReference>
<evidence type="ECO:0000256" key="5">
    <source>
        <dbReference type="SAM" id="Coils"/>
    </source>
</evidence>
<comment type="subcellular location">
    <subcellularLocation>
        <location evidence="1">Nucleus</location>
    </subcellularLocation>
</comment>
<evidence type="ECO:0000259" key="7">
    <source>
        <dbReference type="PROSITE" id="PS50217"/>
    </source>
</evidence>
<keyword evidence="3" id="KW-0804">Transcription</keyword>
<dbReference type="CDD" id="cd14688">
    <property type="entry name" value="bZIP_YAP"/>
    <property type="match status" value="1"/>
</dbReference>
<evidence type="ECO:0000256" key="1">
    <source>
        <dbReference type="ARBA" id="ARBA00004123"/>
    </source>
</evidence>
<dbReference type="PROSITE" id="PS50217">
    <property type="entry name" value="BZIP"/>
    <property type="match status" value="1"/>
</dbReference>
<keyword evidence="5" id="KW-0175">Coiled coil</keyword>
<sequence length="305" mass="34454">MNGNTDPSVDLFSFIHDTANNDNLFEGMGYSNQPQDDHHQALIGADAINNDIYTNPKEEMYDFSQQVAFSHQNGVNSDFGPAGLSRGSMGSLSPSTNTSSISPNSEKSTNVIERTQEDAANKKKAQNRAAQRAFRERKEAKLATLEAKLKESESHKENLQKEVDELRKLNQEIHAENRTLLQRQDMEYREQTQNNVKMEPGENVENHEFIAPRRERFYEELMQEVQQTSSTYNEAVVNKTYQDNGGNTILTVPATWEYLQSVDDGDLDIIEVVQKLKGNEVCHGSGPAYPKHLIDAAIRQVQSEM</sequence>
<evidence type="ECO:0000313" key="8">
    <source>
        <dbReference type="EMBL" id="GMM53595.1"/>
    </source>
</evidence>
<dbReference type="AlphaFoldDB" id="A0AAV5RQ86"/>
<dbReference type="PANTHER" id="PTHR40621">
    <property type="entry name" value="TRANSCRIPTION FACTOR KAPC-RELATED"/>
    <property type="match status" value="1"/>
</dbReference>
<name>A0AAV5RQ86_MAUHU</name>
<dbReference type="GO" id="GO:0090575">
    <property type="term" value="C:RNA polymerase II transcription regulator complex"/>
    <property type="evidence" value="ECO:0007669"/>
    <property type="project" value="TreeGrafter"/>
</dbReference>
<feature type="domain" description="BZIP" evidence="7">
    <location>
        <begin position="117"/>
        <end position="180"/>
    </location>
</feature>
<dbReference type="PROSITE" id="PS00036">
    <property type="entry name" value="BZIP_BASIC"/>
    <property type="match status" value="1"/>
</dbReference>
<gene>
    <name evidence="8" type="ORF">DAKH74_002110</name>
</gene>
<evidence type="ECO:0000256" key="3">
    <source>
        <dbReference type="ARBA" id="ARBA00023163"/>
    </source>
</evidence>